<gene>
    <name evidence="2" type="ORF">HS088_TW05G00080</name>
</gene>
<dbReference type="FunCoup" id="A0A7J7DM48">
    <property type="interactions" value="2"/>
</dbReference>
<dbReference type="InterPro" id="IPR000008">
    <property type="entry name" value="C2_dom"/>
</dbReference>
<dbReference type="AlphaFoldDB" id="A0A7J7DM48"/>
<dbReference type="Proteomes" id="UP000593562">
    <property type="component" value="Unassembled WGS sequence"/>
</dbReference>
<dbReference type="PROSITE" id="PS50004">
    <property type="entry name" value="C2"/>
    <property type="match status" value="1"/>
</dbReference>
<name>A0A7J7DM48_TRIWF</name>
<dbReference type="PANTHER" id="PTHR35503:SF2">
    <property type="entry name" value="OS04G0455700 PROTEIN"/>
    <property type="match status" value="1"/>
</dbReference>
<protein>
    <recommendedName>
        <fullName evidence="1">C2 domain-containing protein</fullName>
    </recommendedName>
</protein>
<proteinExistence type="predicted"/>
<keyword evidence="3" id="KW-1185">Reference proteome</keyword>
<organism evidence="2 3">
    <name type="scientific">Tripterygium wilfordii</name>
    <name type="common">Thunder God vine</name>
    <dbReference type="NCBI Taxonomy" id="458696"/>
    <lineage>
        <taxon>Eukaryota</taxon>
        <taxon>Viridiplantae</taxon>
        <taxon>Streptophyta</taxon>
        <taxon>Embryophyta</taxon>
        <taxon>Tracheophyta</taxon>
        <taxon>Spermatophyta</taxon>
        <taxon>Magnoliopsida</taxon>
        <taxon>eudicotyledons</taxon>
        <taxon>Gunneridae</taxon>
        <taxon>Pentapetalae</taxon>
        <taxon>rosids</taxon>
        <taxon>fabids</taxon>
        <taxon>Celastrales</taxon>
        <taxon>Celastraceae</taxon>
        <taxon>Tripterygium</taxon>
    </lineage>
</organism>
<accession>A0A7J7DM48</accession>
<dbReference type="PANTHER" id="PTHR35503">
    <property type="entry name" value="OSJNBA0006M15.15 PROTEIN"/>
    <property type="match status" value="1"/>
</dbReference>
<evidence type="ECO:0000259" key="1">
    <source>
        <dbReference type="PROSITE" id="PS50004"/>
    </source>
</evidence>
<evidence type="ECO:0000313" key="2">
    <source>
        <dbReference type="EMBL" id="KAF5747359.1"/>
    </source>
</evidence>
<feature type="domain" description="C2" evidence="1">
    <location>
        <begin position="1"/>
        <end position="124"/>
    </location>
</feature>
<dbReference type="InParanoid" id="A0A7J7DM48"/>
<dbReference type="InterPro" id="IPR035892">
    <property type="entry name" value="C2_domain_sf"/>
</dbReference>
<dbReference type="EMBL" id="JAAARO010000005">
    <property type="protein sequence ID" value="KAF5747359.1"/>
    <property type="molecule type" value="Genomic_DNA"/>
</dbReference>
<dbReference type="Gene3D" id="2.60.40.150">
    <property type="entry name" value="C2 domain"/>
    <property type="match status" value="1"/>
</dbReference>
<reference evidence="2 3" key="1">
    <citation type="journal article" date="2020" name="Nat. Commun.">
        <title>Genome of Tripterygium wilfordii and identification of cytochrome P450 involved in triptolide biosynthesis.</title>
        <authorList>
            <person name="Tu L."/>
            <person name="Su P."/>
            <person name="Zhang Z."/>
            <person name="Gao L."/>
            <person name="Wang J."/>
            <person name="Hu T."/>
            <person name="Zhou J."/>
            <person name="Zhang Y."/>
            <person name="Zhao Y."/>
            <person name="Liu Y."/>
            <person name="Song Y."/>
            <person name="Tong Y."/>
            <person name="Lu Y."/>
            <person name="Yang J."/>
            <person name="Xu C."/>
            <person name="Jia M."/>
            <person name="Peters R.J."/>
            <person name="Huang L."/>
            <person name="Gao W."/>
        </authorList>
    </citation>
    <scope>NUCLEOTIDE SEQUENCE [LARGE SCALE GENOMIC DNA]</scope>
    <source>
        <strain evidence="3">cv. XIE 37</strain>
        <tissue evidence="2">Leaf</tissue>
    </source>
</reference>
<comment type="caution">
    <text evidence="2">The sequence shown here is derived from an EMBL/GenBank/DDBJ whole genome shotgun (WGS) entry which is preliminary data.</text>
</comment>
<dbReference type="SUPFAM" id="SSF49562">
    <property type="entry name" value="C2 domain (Calcium/lipid-binding domain, CaLB)"/>
    <property type="match status" value="1"/>
</dbReference>
<evidence type="ECO:0000313" key="3">
    <source>
        <dbReference type="Proteomes" id="UP000593562"/>
    </source>
</evidence>
<sequence>MDALQSLRCELKFVRARNLEFKSNGTLFVRYYISAGNGQRIRMNSREISTKSGLVWNESFSLECTGTQESIDHLRHETVAFELRWRKNRVPVLGRIGSSQVIARAEVPWKDVFESPKMEIENWVVMKSMKKSCVVEGLKPPGLLVGMKVEVPTMVEMEKQSKRNNGVLKKLEDHHHEYCGCEGDCFDDDRYDVFALVAALELDAL</sequence>